<sequence length="151" mass="16656">MLFHLDDANQGPNAWPERFILVADELSATTLAELPQDRLVGVVVRDGAANSHAAIMVRALGIPTVMGADIQPSVLHRRTLIVDGYRGELLVDPEPVLLQEYQRLISEEIELSRLAEDDVNLPAQLKSGERIKVMLNAGLSPEHEEKTGQPY</sequence>
<dbReference type="GO" id="GO:0008965">
    <property type="term" value="F:phosphoenolpyruvate-protein phosphotransferase activity"/>
    <property type="evidence" value="ECO:0007669"/>
    <property type="project" value="UniProtKB-EC"/>
</dbReference>
<dbReference type="AlphaFoldDB" id="A0A376W8B2"/>
<dbReference type="EC" id="2.7.3.9" evidence="2"/>
<dbReference type="PANTHER" id="PTHR46244:SF1">
    <property type="entry name" value="PHOSPHOENOLPYRUVATE-DEPENDENT PHOSPHOTRANSFERASE SYSTEM"/>
    <property type="match status" value="1"/>
</dbReference>
<dbReference type="InterPro" id="IPR036637">
    <property type="entry name" value="Phosphohistidine_dom_sf"/>
</dbReference>
<dbReference type="PANTHER" id="PTHR46244">
    <property type="entry name" value="PHOSPHOENOLPYRUVATE-PROTEIN PHOSPHOTRANSFERASE"/>
    <property type="match status" value="1"/>
</dbReference>
<evidence type="ECO:0000313" key="2">
    <source>
        <dbReference type="EMBL" id="STJ20342.1"/>
    </source>
</evidence>
<proteinExistence type="predicted"/>
<evidence type="ECO:0000313" key="3">
    <source>
        <dbReference type="Proteomes" id="UP000254716"/>
    </source>
</evidence>
<dbReference type="Proteomes" id="UP000254716">
    <property type="component" value="Unassembled WGS sequence"/>
</dbReference>
<feature type="domain" description="PEP-utilising enzyme mobile" evidence="1">
    <location>
        <begin position="16"/>
        <end position="87"/>
    </location>
</feature>
<protein>
    <submittedName>
        <fullName evidence="2">Phosphoenolpyruvate-protein phosphotransferase (PTS system, enzyme I)</fullName>
        <ecNumber evidence="2">2.7.3.9</ecNumber>
    </submittedName>
</protein>
<keyword evidence="2" id="KW-0670">Pyruvate</keyword>
<evidence type="ECO:0000259" key="1">
    <source>
        <dbReference type="Pfam" id="PF00391"/>
    </source>
</evidence>
<dbReference type="PROSITE" id="PS00370">
    <property type="entry name" value="PEP_ENZYMES_PHOS_SITE"/>
    <property type="match status" value="1"/>
</dbReference>
<dbReference type="InterPro" id="IPR050499">
    <property type="entry name" value="PEP-utilizing_PTS_enzyme"/>
</dbReference>
<organism evidence="2 3">
    <name type="scientific">Escherichia coli</name>
    <dbReference type="NCBI Taxonomy" id="562"/>
    <lineage>
        <taxon>Bacteria</taxon>
        <taxon>Pseudomonadati</taxon>
        <taxon>Pseudomonadota</taxon>
        <taxon>Gammaproteobacteria</taxon>
        <taxon>Enterobacterales</taxon>
        <taxon>Enterobacteriaceae</taxon>
        <taxon>Escherichia</taxon>
    </lineage>
</organism>
<dbReference type="Gene3D" id="3.50.30.10">
    <property type="entry name" value="Phosphohistidine domain"/>
    <property type="match status" value="1"/>
</dbReference>
<accession>A0A376W8B2</accession>
<gene>
    <name evidence="2" type="primary">ptsP_2</name>
    <name evidence="2" type="ORF">NCTC9081_05918</name>
</gene>
<keyword evidence="2" id="KW-0808">Transferase</keyword>
<dbReference type="InterPro" id="IPR008279">
    <property type="entry name" value="PEP-util_enz_mobile_dom"/>
</dbReference>
<name>A0A376W8B2_ECOLX</name>
<dbReference type="InterPro" id="IPR018274">
    <property type="entry name" value="PEP_util_AS"/>
</dbReference>
<dbReference type="Pfam" id="PF00391">
    <property type="entry name" value="PEP-utilizers"/>
    <property type="match status" value="1"/>
</dbReference>
<dbReference type="EMBL" id="UGCV01000008">
    <property type="protein sequence ID" value="STJ20342.1"/>
    <property type="molecule type" value="Genomic_DNA"/>
</dbReference>
<dbReference type="FunFam" id="3.50.30.10:FF:000003">
    <property type="entry name" value="Phosphoenolpyruvate-protein phosphotransferase ptsP"/>
    <property type="match status" value="1"/>
</dbReference>
<reference evidence="2 3" key="1">
    <citation type="submission" date="2018-06" db="EMBL/GenBank/DDBJ databases">
        <authorList>
            <consortium name="Pathogen Informatics"/>
            <person name="Doyle S."/>
        </authorList>
    </citation>
    <scope>NUCLEOTIDE SEQUENCE [LARGE SCALE GENOMIC DNA]</scope>
    <source>
        <strain evidence="2 3">NCTC9081</strain>
    </source>
</reference>
<dbReference type="SUPFAM" id="SSF52009">
    <property type="entry name" value="Phosphohistidine domain"/>
    <property type="match status" value="1"/>
</dbReference>